<dbReference type="GO" id="GO:0006952">
    <property type="term" value="P:defense response"/>
    <property type="evidence" value="ECO:0007669"/>
    <property type="project" value="InterPro"/>
</dbReference>
<evidence type="ECO:0000256" key="3">
    <source>
        <dbReference type="SAM" id="SignalP"/>
    </source>
</evidence>
<dbReference type="HOGENOM" id="CLU_2241058_0_0_1"/>
<dbReference type="AlphaFoldDB" id="B8AIJ0"/>
<dbReference type="SUPFAM" id="SSF57095">
    <property type="entry name" value="Scorpion toxin-like"/>
    <property type="match status" value="1"/>
</dbReference>
<dbReference type="Proteomes" id="UP000007015">
    <property type="component" value="Chromosome 2"/>
</dbReference>
<evidence type="ECO:0000313" key="5">
    <source>
        <dbReference type="EMBL" id="EEC72582.1"/>
    </source>
</evidence>
<accession>B8AIJ0</accession>
<gene>
    <name evidence="5" type="ORF">OsI_06030</name>
</gene>
<dbReference type="Gene3D" id="3.30.30.10">
    <property type="entry name" value="Knottin, scorpion toxin-like"/>
    <property type="match status" value="1"/>
</dbReference>
<keyword evidence="6" id="KW-1185">Reference proteome</keyword>
<dbReference type="PANTHER" id="PTHR33147:SF39">
    <property type="entry name" value="DRO1 PROTEIN-RELATED"/>
    <property type="match status" value="1"/>
</dbReference>
<dbReference type="PANTHER" id="PTHR33147">
    <property type="entry name" value="DEFENSIN-LIKE PROTEIN 1"/>
    <property type="match status" value="1"/>
</dbReference>
<evidence type="ECO:0000259" key="4">
    <source>
        <dbReference type="Pfam" id="PF00304"/>
    </source>
</evidence>
<dbReference type="EMBL" id="CM000127">
    <property type="protein sequence ID" value="EEC72582.1"/>
    <property type="molecule type" value="Genomic_DNA"/>
</dbReference>
<feature type="signal peptide" evidence="3">
    <location>
        <begin position="1"/>
        <end position="25"/>
    </location>
</feature>
<evidence type="ECO:0000256" key="2">
    <source>
        <dbReference type="ARBA" id="ARBA00023157"/>
    </source>
</evidence>
<protein>
    <recommendedName>
        <fullName evidence="4">Knottins-like domain-containing protein</fullName>
    </recommendedName>
</protein>
<dbReference type="PROSITE" id="PS00940">
    <property type="entry name" value="GAMMA_THIONIN"/>
    <property type="match status" value="1"/>
</dbReference>
<feature type="chain" id="PRO_5002864733" description="Knottins-like domain-containing protein" evidence="3">
    <location>
        <begin position="26"/>
        <end position="105"/>
    </location>
</feature>
<dbReference type="InterPro" id="IPR008176">
    <property type="entry name" value="Defensin_plant"/>
</dbReference>
<keyword evidence="1 3" id="KW-0732">Signal</keyword>
<dbReference type="InterPro" id="IPR003614">
    <property type="entry name" value="Knottins"/>
</dbReference>
<evidence type="ECO:0000256" key="1">
    <source>
        <dbReference type="ARBA" id="ARBA00022729"/>
    </source>
</evidence>
<name>B8AIJ0_ORYSI</name>
<dbReference type="Gramene" id="BGIOSGA007630-TA">
    <property type="protein sequence ID" value="BGIOSGA007630-PA"/>
    <property type="gene ID" value="BGIOSGA007630"/>
</dbReference>
<evidence type="ECO:0000313" key="6">
    <source>
        <dbReference type="Proteomes" id="UP000007015"/>
    </source>
</evidence>
<dbReference type="Pfam" id="PF00304">
    <property type="entry name" value="Gamma-thionin"/>
    <property type="match status" value="1"/>
</dbReference>
<sequence>MEAKIGATAMVLLLLAFGVVGEAKTHEYRSHTFKGVCIHDDLWKYCVRVRSRYDGSSPAKVAATALFLLLLTFGGEAKICHDPSQTFKGMCLSNSNCISSCISED</sequence>
<keyword evidence="2" id="KW-1015">Disulfide bond</keyword>
<proteinExistence type="predicted"/>
<organism evidence="5 6">
    <name type="scientific">Oryza sativa subsp. indica</name>
    <name type="common">Rice</name>
    <dbReference type="NCBI Taxonomy" id="39946"/>
    <lineage>
        <taxon>Eukaryota</taxon>
        <taxon>Viridiplantae</taxon>
        <taxon>Streptophyta</taxon>
        <taxon>Embryophyta</taxon>
        <taxon>Tracheophyta</taxon>
        <taxon>Spermatophyta</taxon>
        <taxon>Magnoliopsida</taxon>
        <taxon>Liliopsida</taxon>
        <taxon>Poales</taxon>
        <taxon>Poaceae</taxon>
        <taxon>BOP clade</taxon>
        <taxon>Oryzoideae</taxon>
        <taxon>Oryzeae</taxon>
        <taxon>Oryzinae</taxon>
        <taxon>Oryza</taxon>
        <taxon>Oryza sativa</taxon>
    </lineage>
</organism>
<dbReference type="InterPro" id="IPR036574">
    <property type="entry name" value="Scorpion_toxin-like_sf"/>
</dbReference>
<feature type="domain" description="Knottins-like" evidence="4">
    <location>
        <begin position="78"/>
        <end position="105"/>
    </location>
</feature>
<reference evidence="5 6" key="1">
    <citation type="journal article" date="2005" name="PLoS Biol.">
        <title>The genomes of Oryza sativa: a history of duplications.</title>
        <authorList>
            <person name="Yu J."/>
            <person name="Wang J."/>
            <person name="Lin W."/>
            <person name="Li S."/>
            <person name="Li H."/>
            <person name="Zhou J."/>
            <person name="Ni P."/>
            <person name="Dong W."/>
            <person name="Hu S."/>
            <person name="Zeng C."/>
            <person name="Zhang J."/>
            <person name="Zhang Y."/>
            <person name="Li R."/>
            <person name="Xu Z."/>
            <person name="Li S."/>
            <person name="Li X."/>
            <person name="Zheng H."/>
            <person name="Cong L."/>
            <person name="Lin L."/>
            <person name="Yin J."/>
            <person name="Geng J."/>
            <person name="Li G."/>
            <person name="Shi J."/>
            <person name="Liu J."/>
            <person name="Lv H."/>
            <person name="Li J."/>
            <person name="Wang J."/>
            <person name="Deng Y."/>
            <person name="Ran L."/>
            <person name="Shi X."/>
            <person name="Wang X."/>
            <person name="Wu Q."/>
            <person name="Li C."/>
            <person name="Ren X."/>
            <person name="Wang J."/>
            <person name="Wang X."/>
            <person name="Li D."/>
            <person name="Liu D."/>
            <person name="Zhang X."/>
            <person name="Ji Z."/>
            <person name="Zhao W."/>
            <person name="Sun Y."/>
            <person name="Zhang Z."/>
            <person name="Bao J."/>
            <person name="Han Y."/>
            <person name="Dong L."/>
            <person name="Ji J."/>
            <person name="Chen P."/>
            <person name="Wu S."/>
            <person name="Liu J."/>
            <person name="Xiao Y."/>
            <person name="Bu D."/>
            <person name="Tan J."/>
            <person name="Yang L."/>
            <person name="Ye C."/>
            <person name="Zhang J."/>
            <person name="Xu J."/>
            <person name="Zhou Y."/>
            <person name="Yu Y."/>
            <person name="Zhang B."/>
            <person name="Zhuang S."/>
            <person name="Wei H."/>
            <person name="Liu B."/>
            <person name="Lei M."/>
            <person name="Yu H."/>
            <person name="Li Y."/>
            <person name="Xu H."/>
            <person name="Wei S."/>
            <person name="He X."/>
            <person name="Fang L."/>
            <person name="Zhang Z."/>
            <person name="Zhang Y."/>
            <person name="Huang X."/>
            <person name="Su Z."/>
            <person name="Tong W."/>
            <person name="Li J."/>
            <person name="Tong Z."/>
            <person name="Li S."/>
            <person name="Ye J."/>
            <person name="Wang L."/>
            <person name="Fang L."/>
            <person name="Lei T."/>
            <person name="Chen C."/>
            <person name="Chen H."/>
            <person name="Xu Z."/>
            <person name="Li H."/>
            <person name="Huang H."/>
            <person name="Zhang F."/>
            <person name="Xu H."/>
            <person name="Li N."/>
            <person name="Zhao C."/>
            <person name="Li S."/>
            <person name="Dong L."/>
            <person name="Huang Y."/>
            <person name="Li L."/>
            <person name="Xi Y."/>
            <person name="Qi Q."/>
            <person name="Li W."/>
            <person name="Zhang B."/>
            <person name="Hu W."/>
            <person name="Zhang Y."/>
            <person name="Tian X."/>
            <person name="Jiao Y."/>
            <person name="Liang X."/>
            <person name="Jin J."/>
            <person name="Gao L."/>
            <person name="Zheng W."/>
            <person name="Hao B."/>
            <person name="Liu S."/>
            <person name="Wang W."/>
            <person name="Yuan L."/>
            <person name="Cao M."/>
            <person name="McDermott J."/>
            <person name="Samudrala R."/>
            <person name="Wang J."/>
            <person name="Wong G.K."/>
            <person name="Yang H."/>
        </authorList>
    </citation>
    <scope>NUCLEOTIDE SEQUENCE [LARGE SCALE GENOMIC DNA]</scope>
    <source>
        <strain evidence="6">cv. 93-11</strain>
    </source>
</reference>